<dbReference type="GO" id="GO:0006357">
    <property type="term" value="P:regulation of transcription by RNA polymerase II"/>
    <property type="evidence" value="ECO:0007669"/>
    <property type="project" value="TreeGrafter"/>
</dbReference>
<dbReference type="AlphaFoldDB" id="R7QLI7"/>
<feature type="region of interest" description="Disordered" evidence="1">
    <location>
        <begin position="74"/>
        <end position="93"/>
    </location>
</feature>
<dbReference type="Pfam" id="PF06391">
    <property type="entry name" value="MAT1"/>
    <property type="match status" value="1"/>
</dbReference>
<evidence type="ECO:0000313" key="4">
    <source>
        <dbReference type="Proteomes" id="UP000012073"/>
    </source>
</evidence>
<name>R7QLI7_CHOCR</name>
<keyword evidence="4" id="KW-1185">Reference proteome</keyword>
<dbReference type="InterPro" id="IPR015877">
    <property type="entry name" value="MAT1_centre"/>
</dbReference>
<dbReference type="PANTHER" id="PTHR12683:SF13">
    <property type="entry name" value="CDK-ACTIVATING KINASE ASSEMBLY FACTOR MAT1"/>
    <property type="match status" value="1"/>
</dbReference>
<reference evidence="4" key="1">
    <citation type="journal article" date="2013" name="Proc. Natl. Acad. Sci. U.S.A.">
        <title>Genome structure and metabolic features in the red seaweed Chondrus crispus shed light on evolution of the Archaeplastida.</title>
        <authorList>
            <person name="Collen J."/>
            <person name="Porcel B."/>
            <person name="Carre W."/>
            <person name="Ball S.G."/>
            <person name="Chaparro C."/>
            <person name="Tonon T."/>
            <person name="Barbeyron T."/>
            <person name="Michel G."/>
            <person name="Noel B."/>
            <person name="Valentin K."/>
            <person name="Elias M."/>
            <person name="Artiguenave F."/>
            <person name="Arun A."/>
            <person name="Aury J.M."/>
            <person name="Barbosa-Neto J.F."/>
            <person name="Bothwell J.H."/>
            <person name="Bouget F.Y."/>
            <person name="Brillet L."/>
            <person name="Cabello-Hurtado F."/>
            <person name="Capella-Gutierrez S."/>
            <person name="Charrier B."/>
            <person name="Cladiere L."/>
            <person name="Cock J.M."/>
            <person name="Coelho S.M."/>
            <person name="Colleoni C."/>
            <person name="Czjzek M."/>
            <person name="Da Silva C."/>
            <person name="Delage L."/>
            <person name="Denoeud F."/>
            <person name="Deschamps P."/>
            <person name="Dittami S.M."/>
            <person name="Gabaldon T."/>
            <person name="Gachon C.M."/>
            <person name="Groisillier A."/>
            <person name="Herve C."/>
            <person name="Jabbari K."/>
            <person name="Katinka M."/>
            <person name="Kloareg B."/>
            <person name="Kowalczyk N."/>
            <person name="Labadie K."/>
            <person name="Leblanc C."/>
            <person name="Lopez P.J."/>
            <person name="McLachlan D.H."/>
            <person name="Meslet-Cladiere L."/>
            <person name="Moustafa A."/>
            <person name="Nehr Z."/>
            <person name="Nyvall Collen P."/>
            <person name="Panaud O."/>
            <person name="Partensky F."/>
            <person name="Poulain J."/>
            <person name="Rensing S.A."/>
            <person name="Rousvoal S."/>
            <person name="Samson G."/>
            <person name="Symeonidi A."/>
            <person name="Weissenbach J."/>
            <person name="Zambounis A."/>
            <person name="Wincker P."/>
            <person name="Boyen C."/>
        </authorList>
    </citation>
    <scope>NUCLEOTIDE SEQUENCE [LARGE SCALE GENOMIC DNA]</scope>
    <source>
        <strain evidence="4">cv. Stackhouse</strain>
    </source>
</reference>
<dbReference type="EMBL" id="HG001949">
    <property type="protein sequence ID" value="CDF38633.1"/>
    <property type="molecule type" value="Genomic_DNA"/>
</dbReference>
<feature type="compositionally biased region" description="Basic residues" evidence="1">
    <location>
        <begin position="148"/>
        <end position="161"/>
    </location>
</feature>
<feature type="domain" description="MAT1 centre" evidence="2">
    <location>
        <begin position="12"/>
        <end position="172"/>
    </location>
</feature>
<protein>
    <recommendedName>
        <fullName evidence="2">MAT1 centre domain-containing protein</fullName>
    </recommendedName>
</protein>
<evidence type="ECO:0000256" key="1">
    <source>
        <dbReference type="SAM" id="MobiDB-lite"/>
    </source>
</evidence>
<dbReference type="STRING" id="2769.R7QLI7"/>
<dbReference type="KEGG" id="ccp:CHC_T00006438001"/>
<evidence type="ECO:0000259" key="2">
    <source>
        <dbReference type="Pfam" id="PF06391"/>
    </source>
</evidence>
<dbReference type="Proteomes" id="UP000012073">
    <property type="component" value="Unassembled WGS sequence"/>
</dbReference>
<dbReference type="RefSeq" id="XP_005718538.1">
    <property type="nucleotide sequence ID" value="XM_005718481.1"/>
</dbReference>
<gene>
    <name evidence="3" type="ORF">CHC_T00006438001</name>
</gene>
<dbReference type="GeneID" id="17326247"/>
<dbReference type="OrthoDB" id="5963at2759"/>
<organism evidence="3 4">
    <name type="scientific">Chondrus crispus</name>
    <name type="common">Carrageen Irish moss</name>
    <name type="synonym">Polymorpha crispa</name>
    <dbReference type="NCBI Taxonomy" id="2769"/>
    <lineage>
        <taxon>Eukaryota</taxon>
        <taxon>Rhodophyta</taxon>
        <taxon>Florideophyceae</taxon>
        <taxon>Rhodymeniophycidae</taxon>
        <taxon>Gigartinales</taxon>
        <taxon>Gigartinaceae</taxon>
        <taxon>Chondrus</taxon>
    </lineage>
</organism>
<dbReference type="OMA" id="QFVYERA"/>
<evidence type="ECO:0000313" key="3">
    <source>
        <dbReference type="EMBL" id="CDF38633.1"/>
    </source>
</evidence>
<feature type="compositionally biased region" description="Basic and acidic residues" evidence="1">
    <location>
        <begin position="162"/>
        <end position="177"/>
    </location>
</feature>
<dbReference type="Gramene" id="CDF38633">
    <property type="protein sequence ID" value="CDF38633"/>
    <property type="gene ID" value="CHC_T00006438001"/>
</dbReference>
<feature type="region of interest" description="Disordered" evidence="1">
    <location>
        <begin position="148"/>
        <end position="195"/>
    </location>
</feature>
<proteinExistence type="predicted"/>
<dbReference type="GO" id="GO:0006281">
    <property type="term" value="P:DNA repair"/>
    <property type="evidence" value="ECO:0007669"/>
    <property type="project" value="TreeGrafter"/>
</dbReference>
<dbReference type="GO" id="GO:0005675">
    <property type="term" value="C:transcription factor TFIIH holo complex"/>
    <property type="evidence" value="ECO:0007669"/>
    <property type="project" value="TreeGrafter"/>
</dbReference>
<accession>R7QLI7</accession>
<dbReference type="PANTHER" id="PTHR12683">
    <property type="entry name" value="CDK-ACTIVATING KINASE ASSEMBLY FACTOR MAT1"/>
    <property type="match status" value="1"/>
</dbReference>
<sequence length="251" mass="29809">MTDNFDFEDDSAHLSKDAQTRRRYLRWFNKRRDDFSTDREYDDYLEMVEDIIFNLVNNVDVEETKARVEKYRKENQGSIGQNHAKKGEEDRLEAERVAQLERARIAKLAELRRQDHEEEKRKQQIRREEEAEELLRVSKGDDAVEKLRRKKEKAERKKRKKEAAAAREAEEREKPDFRPMFFRPQFPSPLPVPVDLSKITMDQRPEEDAKAFEARTQAEQAKAATAAGFKQQFVYERALKEFSQSLNVLQL</sequence>